<dbReference type="GO" id="GO:0008137">
    <property type="term" value="F:NADH dehydrogenase (ubiquinone) activity"/>
    <property type="evidence" value="ECO:0007669"/>
    <property type="project" value="InterPro"/>
</dbReference>
<name>A0A1H9YAI3_9EURY</name>
<sequence>MTNERPTIMDSIVHQFNPKRQILRLLDMEVPSVETILKAFTRMIIAGLFLAVVLVSLYGTGWTTVEQLPQNIADPSNIKGLGVLIFTDFVIPFEILSVVLLSSLIGAIYLAKGDDN</sequence>
<keyword evidence="1" id="KW-1133">Transmembrane helix</keyword>
<organism evidence="2 3">
    <name type="scientific">Methanococcoides vulcani</name>
    <dbReference type="NCBI Taxonomy" id="1353158"/>
    <lineage>
        <taxon>Archaea</taxon>
        <taxon>Methanobacteriati</taxon>
        <taxon>Methanobacteriota</taxon>
        <taxon>Stenosarchaea group</taxon>
        <taxon>Methanomicrobia</taxon>
        <taxon>Methanosarcinales</taxon>
        <taxon>Methanosarcinaceae</taxon>
        <taxon>Methanococcoides</taxon>
    </lineage>
</organism>
<dbReference type="InterPro" id="IPR001457">
    <property type="entry name" value="NADH_UbQ/plastoQ_OxRdtase_su6"/>
</dbReference>
<protein>
    <submittedName>
        <fullName evidence="2">NADH-quinone oxidoreductase subunit J</fullName>
    </submittedName>
</protein>
<gene>
    <name evidence="2" type="ORF">SAMN04488587_0384</name>
</gene>
<keyword evidence="1" id="KW-0472">Membrane</keyword>
<dbReference type="Proteomes" id="UP000243338">
    <property type="component" value="Unassembled WGS sequence"/>
</dbReference>
<evidence type="ECO:0000313" key="2">
    <source>
        <dbReference type="EMBL" id="SES65867.1"/>
    </source>
</evidence>
<keyword evidence="1" id="KW-0812">Transmembrane</keyword>
<feature type="transmembrane region" description="Helical" evidence="1">
    <location>
        <begin position="81"/>
        <end position="111"/>
    </location>
</feature>
<feature type="transmembrane region" description="Helical" evidence="1">
    <location>
        <begin position="43"/>
        <end position="61"/>
    </location>
</feature>
<dbReference type="AlphaFoldDB" id="A0A1H9YAI3"/>
<dbReference type="InterPro" id="IPR042106">
    <property type="entry name" value="Nuo/plastoQ_OxRdtase_6_NuoJ"/>
</dbReference>
<dbReference type="InterPro" id="IPR053607">
    <property type="entry name" value="Complex_I_subunit_6-like"/>
</dbReference>
<dbReference type="STRING" id="1353158.SAMN04488587_0384"/>
<dbReference type="NCBIfam" id="NF040613">
    <property type="entry name" value="F420_dehyd_FpoJ"/>
    <property type="match status" value="1"/>
</dbReference>
<evidence type="ECO:0000313" key="3">
    <source>
        <dbReference type="Proteomes" id="UP000243338"/>
    </source>
</evidence>
<keyword evidence="3" id="KW-1185">Reference proteome</keyword>
<dbReference type="Pfam" id="PF00499">
    <property type="entry name" value="Oxidored_q3"/>
    <property type="match status" value="1"/>
</dbReference>
<dbReference type="EMBL" id="FOHQ01000001">
    <property type="protein sequence ID" value="SES65867.1"/>
    <property type="molecule type" value="Genomic_DNA"/>
</dbReference>
<proteinExistence type="predicted"/>
<dbReference type="Gene3D" id="1.20.120.1200">
    <property type="entry name" value="NADH-ubiquinone/plastoquinone oxidoreductase chain 6, subunit NuoJ"/>
    <property type="match status" value="1"/>
</dbReference>
<reference evidence="3" key="1">
    <citation type="submission" date="2016-10" db="EMBL/GenBank/DDBJ databases">
        <authorList>
            <person name="Varghese N."/>
            <person name="Submissions S."/>
        </authorList>
    </citation>
    <scope>NUCLEOTIDE SEQUENCE [LARGE SCALE GENOMIC DNA]</scope>
    <source>
        <strain evidence="3">SLH 33</strain>
    </source>
</reference>
<evidence type="ECO:0000256" key="1">
    <source>
        <dbReference type="SAM" id="Phobius"/>
    </source>
</evidence>
<dbReference type="RefSeq" id="WP_280176519.1">
    <property type="nucleotide sequence ID" value="NZ_CAAGSJ010000004.1"/>
</dbReference>
<accession>A0A1H9YAI3</accession>